<feature type="compositionally biased region" description="Basic and acidic residues" evidence="1">
    <location>
        <begin position="19"/>
        <end position="36"/>
    </location>
</feature>
<feature type="region of interest" description="Disordered" evidence="1">
    <location>
        <begin position="1"/>
        <end position="92"/>
    </location>
</feature>
<feature type="non-terminal residue" evidence="2">
    <location>
        <position position="1"/>
    </location>
</feature>
<organism evidence="2 3">
    <name type="scientific">Haematococcus lacustris</name>
    <name type="common">Green alga</name>
    <name type="synonym">Haematococcus pluvialis</name>
    <dbReference type="NCBI Taxonomy" id="44745"/>
    <lineage>
        <taxon>Eukaryota</taxon>
        <taxon>Viridiplantae</taxon>
        <taxon>Chlorophyta</taxon>
        <taxon>core chlorophytes</taxon>
        <taxon>Chlorophyceae</taxon>
        <taxon>CS clade</taxon>
        <taxon>Chlamydomonadales</taxon>
        <taxon>Haematococcaceae</taxon>
        <taxon>Haematococcus</taxon>
    </lineage>
</organism>
<feature type="compositionally biased region" description="Polar residues" evidence="1">
    <location>
        <begin position="42"/>
        <end position="52"/>
    </location>
</feature>
<keyword evidence="3" id="KW-1185">Reference proteome</keyword>
<gene>
    <name evidence="2" type="ORF">HaLaN_21526</name>
</gene>
<evidence type="ECO:0000256" key="1">
    <source>
        <dbReference type="SAM" id="MobiDB-lite"/>
    </source>
</evidence>
<protein>
    <submittedName>
        <fullName evidence="2">Uncharacterized protein</fullName>
    </submittedName>
</protein>
<sequence length="92" mass="9813">DNQQSRSTKRQSSHISHRVIAEEGKAEEQRRRKEGPAEETESVSLASTQATTGAPGWLEHEPTSGHQGPGWPCAARLQADQAEANGTLPAAG</sequence>
<proteinExistence type="predicted"/>
<dbReference type="AlphaFoldDB" id="A0A699ZRQ9"/>
<feature type="compositionally biased region" description="Basic residues" evidence="1">
    <location>
        <begin position="7"/>
        <end position="17"/>
    </location>
</feature>
<dbReference type="EMBL" id="BLLF01002377">
    <property type="protein sequence ID" value="GFH23840.1"/>
    <property type="molecule type" value="Genomic_DNA"/>
</dbReference>
<name>A0A699ZRQ9_HAELA</name>
<evidence type="ECO:0000313" key="3">
    <source>
        <dbReference type="Proteomes" id="UP000485058"/>
    </source>
</evidence>
<comment type="caution">
    <text evidence="2">The sequence shown here is derived from an EMBL/GenBank/DDBJ whole genome shotgun (WGS) entry which is preliminary data.</text>
</comment>
<evidence type="ECO:0000313" key="2">
    <source>
        <dbReference type="EMBL" id="GFH23840.1"/>
    </source>
</evidence>
<reference evidence="2 3" key="1">
    <citation type="submission" date="2020-02" db="EMBL/GenBank/DDBJ databases">
        <title>Draft genome sequence of Haematococcus lacustris strain NIES-144.</title>
        <authorList>
            <person name="Morimoto D."/>
            <person name="Nakagawa S."/>
            <person name="Yoshida T."/>
            <person name="Sawayama S."/>
        </authorList>
    </citation>
    <scope>NUCLEOTIDE SEQUENCE [LARGE SCALE GENOMIC DNA]</scope>
    <source>
        <strain evidence="2 3">NIES-144</strain>
    </source>
</reference>
<feature type="non-terminal residue" evidence="2">
    <location>
        <position position="92"/>
    </location>
</feature>
<accession>A0A699ZRQ9</accession>
<dbReference type="Proteomes" id="UP000485058">
    <property type="component" value="Unassembled WGS sequence"/>
</dbReference>